<dbReference type="InterPro" id="IPR001647">
    <property type="entry name" value="HTH_TetR"/>
</dbReference>
<evidence type="ECO:0000313" key="6">
    <source>
        <dbReference type="EMBL" id="RDE07377.1"/>
    </source>
</evidence>
<dbReference type="EMBL" id="QQNB01000001">
    <property type="protein sequence ID" value="RDE07377.1"/>
    <property type="molecule type" value="Genomic_DNA"/>
</dbReference>
<dbReference type="PROSITE" id="PS50977">
    <property type="entry name" value="HTH_TETR_2"/>
    <property type="match status" value="1"/>
</dbReference>
<dbReference type="Gene3D" id="1.10.357.10">
    <property type="entry name" value="Tetracycline Repressor, domain 2"/>
    <property type="match status" value="1"/>
</dbReference>
<reference evidence="6 7" key="1">
    <citation type="submission" date="2018-07" db="EMBL/GenBank/DDBJ databases">
        <title>a novel species of Sphingomonas isolated from the rhizosphere soil of Araceae plant.</title>
        <authorList>
            <person name="Zhiyong W."/>
            <person name="Qinglan Z."/>
            <person name="Zhiwei F."/>
            <person name="Ding X."/>
            <person name="Gejiao W."/>
            <person name="Shixue Z."/>
        </authorList>
    </citation>
    <scope>NUCLEOTIDE SEQUENCE [LARGE SCALE GENOMIC DNA]</scope>
    <source>
        <strain evidence="6 7">WZY 27</strain>
    </source>
</reference>
<dbReference type="SUPFAM" id="SSF46689">
    <property type="entry name" value="Homeodomain-like"/>
    <property type="match status" value="1"/>
</dbReference>
<dbReference type="PRINTS" id="PR00455">
    <property type="entry name" value="HTHTETR"/>
</dbReference>
<proteinExistence type="predicted"/>
<sequence>MASDYGAVIMNQKSPSRSTGRPSRDRAVLIDGTIVNATLDAFIEHGIEFSMDGVAQSAGISKQAIYRRWPSKIELLAHAIDAHSDFQRRFLTADLPTDPLEALREFLWRRFDIDESKKNRLNIFLQAAALRNEELRARLIQWRGFSIAMIHERIEQVMLARPTADCDTRALAELISEMLVAASTSRAWLGSGEASRKTTFEQRWKAICTLLQA</sequence>
<protein>
    <submittedName>
        <fullName evidence="6">TetR/AcrR family transcriptional regulator</fullName>
    </submittedName>
</protein>
<keyword evidence="1" id="KW-0805">Transcription regulation</keyword>
<keyword evidence="2 4" id="KW-0238">DNA-binding</keyword>
<dbReference type="PANTHER" id="PTHR30055:SF234">
    <property type="entry name" value="HTH-TYPE TRANSCRIPTIONAL REGULATOR BETI"/>
    <property type="match status" value="1"/>
</dbReference>
<dbReference type="SUPFAM" id="SSF48498">
    <property type="entry name" value="Tetracyclin repressor-like, C-terminal domain"/>
    <property type="match status" value="1"/>
</dbReference>
<keyword evidence="3" id="KW-0804">Transcription</keyword>
<dbReference type="PANTHER" id="PTHR30055">
    <property type="entry name" value="HTH-TYPE TRANSCRIPTIONAL REGULATOR RUTR"/>
    <property type="match status" value="1"/>
</dbReference>
<evidence type="ECO:0000256" key="2">
    <source>
        <dbReference type="ARBA" id="ARBA00023125"/>
    </source>
</evidence>
<feature type="domain" description="HTH tetR-type" evidence="5">
    <location>
        <begin position="28"/>
        <end position="87"/>
    </location>
</feature>
<gene>
    <name evidence="6" type="ORF">DVW87_07090</name>
</gene>
<comment type="caution">
    <text evidence="6">The sequence shown here is derived from an EMBL/GenBank/DDBJ whole genome shotgun (WGS) entry which is preliminary data.</text>
</comment>
<dbReference type="Proteomes" id="UP000253918">
    <property type="component" value="Unassembled WGS sequence"/>
</dbReference>
<dbReference type="GO" id="GO:0000976">
    <property type="term" value="F:transcription cis-regulatory region binding"/>
    <property type="evidence" value="ECO:0007669"/>
    <property type="project" value="TreeGrafter"/>
</dbReference>
<evidence type="ECO:0000259" key="5">
    <source>
        <dbReference type="PROSITE" id="PS50977"/>
    </source>
</evidence>
<keyword evidence="7" id="KW-1185">Reference proteome</keyword>
<feature type="DNA-binding region" description="H-T-H motif" evidence="4">
    <location>
        <begin position="50"/>
        <end position="69"/>
    </location>
</feature>
<dbReference type="Pfam" id="PF00440">
    <property type="entry name" value="TetR_N"/>
    <property type="match status" value="1"/>
</dbReference>
<evidence type="ECO:0000256" key="1">
    <source>
        <dbReference type="ARBA" id="ARBA00023015"/>
    </source>
</evidence>
<dbReference type="AlphaFoldDB" id="A0A369W0C9"/>
<dbReference type="InterPro" id="IPR036271">
    <property type="entry name" value="Tet_transcr_reg_TetR-rel_C_sf"/>
</dbReference>
<evidence type="ECO:0000256" key="3">
    <source>
        <dbReference type="ARBA" id="ARBA00023163"/>
    </source>
</evidence>
<dbReference type="GO" id="GO:0003700">
    <property type="term" value="F:DNA-binding transcription factor activity"/>
    <property type="evidence" value="ECO:0007669"/>
    <property type="project" value="TreeGrafter"/>
</dbReference>
<organism evidence="6 7">
    <name type="scientific">Sphingomonas aracearum</name>
    <dbReference type="NCBI Taxonomy" id="2283317"/>
    <lineage>
        <taxon>Bacteria</taxon>
        <taxon>Pseudomonadati</taxon>
        <taxon>Pseudomonadota</taxon>
        <taxon>Alphaproteobacteria</taxon>
        <taxon>Sphingomonadales</taxon>
        <taxon>Sphingomonadaceae</taxon>
        <taxon>Sphingomonas</taxon>
    </lineage>
</organism>
<evidence type="ECO:0000313" key="7">
    <source>
        <dbReference type="Proteomes" id="UP000253918"/>
    </source>
</evidence>
<accession>A0A369W0C9</accession>
<dbReference type="InterPro" id="IPR009057">
    <property type="entry name" value="Homeodomain-like_sf"/>
</dbReference>
<evidence type="ECO:0000256" key="4">
    <source>
        <dbReference type="PROSITE-ProRule" id="PRU00335"/>
    </source>
</evidence>
<name>A0A369W0C9_9SPHN</name>
<dbReference type="InterPro" id="IPR050109">
    <property type="entry name" value="HTH-type_TetR-like_transc_reg"/>
</dbReference>